<evidence type="ECO:0000313" key="2">
    <source>
        <dbReference type="Proteomes" id="UP001231649"/>
    </source>
</evidence>
<dbReference type="Proteomes" id="UP001231649">
    <property type="component" value="Chromosome 7"/>
</dbReference>
<evidence type="ECO:0000313" key="1">
    <source>
        <dbReference type="EMBL" id="KAJ8726924.1"/>
    </source>
</evidence>
<comment type="caution">
    <text evidence="1">The sequence shown here is derived from an EMBL/GenBank/DDBJ whole genome shotgun (WGS) entry which is preliminary data.</text>
</comment>
<proteinExistence type="predicted"/>
<organism evidence="1 2">
    <name type="scientific">Mythimna loreyi</name>
    <dbReference type="NCBI Taxonomy" id="667449"/>
    <lineage>
        <taxon>Eukaryota</taxon>
        <taxon>Metazoa</taxon>
        <taxon>Ecdysozoa</taxon>
        <taxon>Arthropoda</taxon>
        <taxon>Hexapoda</taxon>
        <taxon>Insecta</taxon>
        <taxon>Pterygota</taxon>
        <taxon>Neoptera</taxon>
        <taxon>Endopterygota</taxon>
        <taxon>Lepidoptera</taxon>
        <taxon>Glossata</taxon>
        <taxon>Ditrysia</taxon>
        <taxon>Noctuoidea</taxon>
        <taxon>Noctuidae</taxon>
        <taxon>Noctuinae</taxon>
        <taxon>Hadenini</taxon>
        <taxon>Mythimna</taxon>
    </lineage>
</organism>
<gene>
    <name evidence="1" type="ORF">PYW08_015321</name>
</gene>
<keyword evidence="2" id="KW-1185">Reference proteome</keyword>
<sequence>MSKRSQPSWSPPVKPEKRPVLKLYNSLTRQKEEFVCDNGNRINWYSCGPTVYDASHMGHARSYISFDILRRVMANYFGYDILYVMNITDIDDKIIKRARQHHLFEKYIEENKSLNCIIDDATLVVNYYEIIVKEATDPDKKNAMQKTLDCIASAVKTLKAAVEDKDDVKITNAKSELLQSAKGPISEWLDSKFGATVTDNAIFTALPRYWENEFHKDMKALNVLPPDVLTRVSEYVPQIVKFIEKIIDNGLAYESNGSVYFSVSEFDSKNKHYYARLVPEAYGDTKSLQEGEGDLTDDTSEKRSPNDFALWKRSKAGEPSWSSPWGAGRPGWHIECSAMASDVFGSKLDIHTGGVDLKFPHHDNELAQSEAHFDQPGWVNYFLHTGHLTIAGCKMSKSLKNFVTISEALRRHTARQLRIGFLMHGWKETLDYSDNTMDMAIQLEKLFNEFFLTVKDALRSGYDEGCGGVWDAEEQQLSNKLSAVKEQVHVALCDNIDTRSALDALRELVGAAHIYLRKTTPRNSPLLAAAAKYVTDILHVFGAVEGPRGGIGFPVADINSVCLEETVMPYLEALSTFRGRVRDAARAAAAPAVLALCDQLRDQDLPELGVRLEDKPDRTVVKLVSKEEIMKEREEKARLEAEKQKKKQELLEAQRAKEELKKIPPGEMFKREADKYSKFDDKGLPTHDHEGKELSKGLVKKLQKLQQAQEKKYNEYLASINTC</sequence>
<protein>
    <submittedName>
        <fullName evidence="1">Uncharacterized protein</fullName>
    </submittedName>
</protein>
<reference evidence="1" key="1">
    <citation type="submission" date="2023-03" db="EMBL/GenBank/DDBJ databases">
        <title>Chromosome-level genomes of two armyworms, Mythimna separata and Mythimna loreyi, provide insights into the biosynthesis and reception of sex pheromones.</title>
        <authorList>
            <person name="Zhao H."/>
        </authorList>
    </citation>
    <scope>NUCLEOTIDE SEQUENCE</scope>
    <source>
        <strain evidence="1">BeijingLab</strain>
    </source>
</reference>
<dbReference type="EMBL" id="CM056783">
    <property type="protein sequence ID" value="KAJ8726924.1"/>
    <property type="molecule type" value="Genomic_DNA"/>
</dbReference>
<name>A0ACC2QVC2_9NEOP</name>
<accession>A0ACC2QVC2</accession>